<dbReference type="Pfam" id="PF00106">
    <property type="entry name" value="adh_short"/>
    <property type="match status" value="1"/>
</dbReference>
<comment type="similarity">
    <text evidence="1 3">Belongs to the short-chain dehydrogenases/reductases (SDR) family.</text>
</comment>
<organism evidence="5 6">
    <name type="scientific">Terrabacter lapilli</name>
    <dbReference type="NCBI Taxonomy" id="436231"/>
    <lineage>
        <taxon>Bacteria</taxon>
        <taxon>Bacillati</taxon>
        <taxon>Actinomycetota</taxon>
        <taxon>Actinomycetes</taxon>
        <taxon>Micrococcales</taxon>
        <taxon>Intrasporangiaceae</taxon>
        <taxon>Terrabacter</taxon>
    </lineage>
</organism>
<feature type="domain" description="Ketoreductase" evidence="4">
    <location>
        <begin position="14"/>
        <end position="195"/>
    </location>
</feature>
<sequence>MSSSSPASSSPHRPVAVITGGTRGIGLAIARDLAPSHHLVIGGRSRDSVDDVVASLPSAQGLVADLADCTPGGSLAAALDALVPDLERVDVLVHSAGVLRNGTVADSPVQDWVDSMTVNVVAVAAITRALLPALRAAHGLVITVNSGSGFTATPASGAYCASKFALRAFSDSLRQEEREHGVRVTSLHPGRVDTDMQRELVEFEGAEYDAGAYLDVASVVRAARLAVDAGPDASVDMISVRPRGWRPAPA</sequence>
<dbReference type="PROSITE" id="PS00061">
    <property type="entry name" value="ADH_SHORT"/>
    <property type="match status" value="1"/>
</dbReference>
<evidence type="ECO:0000313" key="6">
    <source>
        <dbReference type="Proteomes" id="UP001500013"/>
    </source>
</evidence>
<evidence type="ECO:0000313" key="5">
    <source>
        <dbReference type="EMBL" id="GAA1993037.1"/>
    </source>
</evidence>
<dbReference type="SUPFAM" id="SSF51735">
    <property type="entry name" value="NAD(P)-binding Rossmann-fold domains"/>
    <property type="match status" value="1"/>
</dbReference>
<dbReference type="PRINTS" id="PR00081">
    <property type="entry name" value="GDHRDH"/>
</dbReference>
<dbReference type="InterPro" id="IPR057326">
    <property type="entry name" value="KR_dom"/>
</dbReference>
<evidence type="ECO:0000259" key="4">
    <source>
        <dbReference type="SMART" id="SM00822"/>
    </source>
</evidence>
<dbReference type="InterPro" id="IPR036291">
    <property type="entry name" value="NAD(P)-bd_dom_sf"/>
</dbReference>
<name>A0ABP5ED58_9MICO</name>
<evidence type="ECO:0000256" key="1">
    <source>
        <dbReference type="ARBA" id="ARBA00006484"/>
    </source>
</evidence>
<dbReference type="Gene3D" id="3.40.50.720">
    <property type="entry name" value="NAD(P)-binding Rossmann-like Domain"/>
    <property type="match status" value="1"/>
</dbReference>
<dbReference type="InterPro" id="IPR020904">
    <property type="entry name" value="Sc_DH/Rdtase_CS"/>
</dbReference>
<accession>A0ABP5ED58</accession>
<gene>
    <name evidence="5" type="ORF">GCM10009817_39110</name>
</gene>
<dbReference type="InterPro" id="IPR002347">
    <property type="entry name" value="SDR_fam"/>
</dbReference>
<dbReference type="PRINTS" id="PR00080">
    <property type="entry name" value="SDRFAMILY"/>
</dbReference>
<dbReference type="PANTHER" id="PTHR44196">
    <property type="entry name" value="DEHYDROGENASE/REDUCTASE SDR FAMILY MEMBER 7B"/>
    <property type="match status" value="1"/>
</dbReference>
<dbReference type="RefSeq" id="WP_344066770.1">
    <property type="nucleotide sequence ID" value="NZ_BAAAPU010000011.1"/>
</dbReference>
<proteinExistence type="inferred from homology"/>
<reference evidence="6" key="1">
    <citation type="journal article" date="2019" name="Int. J. Syst. Evol. Microbiol.">
        <title>The Global Catalogue of Microorganisms (GCM) 10K type strain sequencing project: providing services to taxonomists for standard genome sequencing and annotation.</title>
        <authorList>
            <consortium name="The Broad Institute Genomics Platform"/>
            <consortium name="The Broad Institute Genome Sequencing Center for Infectious Disease"/>
            <person name="Wu L."/>
            <person name="Ma J."/>
        </authorList>
    </citation>
    <scope>NUCLEOTIDE SEQUENCE [LARGE SCALE GENOMIC DNA]</scope>
    <source>
        <strain evidence="6">JCM 15628</strain>
    </source>
</reference>
<dbReference type="NCBIfam" id="NF006073">
    <property type="entry name" value="PRK08219.1"/>
    <property type="match status" value="1"/>
</dbReference>
<keyword evidence="2" id="KW-0560">Oxidoreductase</keyword>
<dbReference type="CDD" id="cd05233">
    <property type="entry name" value="SDR_c"/>
    <property type="match status" value="1"/>
</dbReference>
<evidence type="ECO:0000256" key="2">
    <source>
        <dbReference type="ARBA" id="ARBA00023002"/>
    </source>
</evidence>
<dbReference type="PANTHER" id="PTHR44196:SF1">
    <property type="entry name" value="DEHYDROGENASE_REDUCTASE SDR FAMILY MEMBER 7B"/>
    <property type="match status" value="1"/>
</dbReference>
<dbReference type="Proteomes" id="UP001500013">
    <property type="component" value="Unassembled WGS sequence"/>
</dbReference>
<dbReference type="EMBL" id="BAAAPU010000011">
    <property type="protein sequence ID" value="GAA1993037.1"/>
    <property type="molecule type" value="Genomic_DNA"/>
</dbReference>
<keyword evidence="6" id="KW-1185">Reference proteome</keyword>
<protein>
    <submittedName>
        <fullName evidence="5">SDR family oxidoreductase</fullName>
    </submittedName>
</protein>
<evidence type="ECO:0000256" key="3">
    <source>
        <dbReference type="RuleBase" id="RU000363"/>
    </source>
</evidence>
<comment type="caution">
    <text evidence="5">The sequence shown here is derived from an EMBL/GenBank/DDBJ whole genome shotgun (WGS) entry which is preliminary data.</text>
</comment>
<dbReference type="SMART" id="SM00822">
    <property type="entry name" value="PKS_KR"/>
    <property type="match status" value="1"/>
</dbReference>